<evidence type="ECO:0000313" key="2">
    <source>
        <dbReference type="EMBL" id="KAK2021198.1"/>
    </source>
</evidence>
<protein>
    <submittedName>
        <fullName evidence="2">Uncharacterized protein</fullName>
    </submittedName>
</protein>
<feature type="chain" id="PRO_5042103247" evidence="1">
    <location>
        <begin position="18"/>
        <end position="84"/>
    </location>
</feature>
<keyword evidence="3" id="KW-1185">Reference proteome</keyword>
<dbReference type="EMBL" id="MU843127">
    <property type="protein sequence ID" value="KAK2021198.1"/>
    <property type="molecule type" value="Genomic_DNA"/>
</dbReference>
<sequence>MKLISLLTLLCATSVNAGWYQCHCAGHRLAQQATNAACAKIPGGELIPFGNGHDCRVSNYPKAFERYCRLQNKKITGYCQWVMG</sequence>
<feature type="signal peptide" evidence="1">
    <location>
        <begin position="1"/>
        <end position="17"/>
    </location>
</feature>
<accession>A0AAD9H2H0</accession>
<comment type="caution">
    <text evidence="2">The sequence shown here is derived from an EMBL/GenBank/DDBJ whole genome shotgun (WGS) entry which is preliminary data.</text>
</comment>
<dbReference type="AlphaFoldDB" id="A0AAD9H2H0"/>
<gene>
    <name evidence="2" type="ORF">LX32DRAFT_646649</name>
</gene>
<dbReference type="Proteomes" id="UP001232148">
    <property type="component" value="Unassembled WGS sequence"/>
</dbReference>
<reference evidence="2" key="1">
    <citation type="submission" date="2021-06" db="EMBL/GenBank/DDBJ databases">
        <title>Comparative genomics, transcriptomics and evolutionary studies reveal genomic signatures of adaptation to plant cell wall in hemibiotrophic fungi.</title>
        <authorList>
            <consortium name="DOE Joint Genome Institute"/>
            <person name="Baroncelli R."/>
            <person name="Diaz J.F."/>
            <person name="Benocci T."/>
            <person name="Peng M."/>
            <person name="Battaglia E."/>
            <person name="Haridas S."/>
            <person name="Andreopoulos W."/>
            <person name="Labutti K."/>
            <person name="Pangilinan J."/>
            <person name="Floch G.L."/>
            <person name="Makela M.R."/>
            <person name="Henrissat B."/>
            <person name="Grigoriev I.V."/>
            <person name="Crouch J.A."/>
            <person name="De Vries R.P."/>
            <person name="Sukno S.A."/>
            <person name="Thon M.R."/>
        </authorList>
    </citation>
    <scope>NUCLEOTIDE SEQUENCE</scope>
    <source>
        <strain evidence="2">MAFF235873</strain>
    </source>
</reference>
<organism evidence="2 3">
    <name type="scientific">Colletotrichum zoysiae</name>
    <dbReference type="NCBI Taxonomy" id="1216348"/>
    <lineage>
        <taxon>Eukaryota</taxon>
        <taxon>Fungi</taxon>
        <taxon>Dikarya</taxon>
        <taxon>Ascomycota</taxon>
        <taxon>Pezizomycotina</taxon>
        <taxon>Sordariomycetes</taxon>
        <taxon>Hypocreomycetidae</taxon>
        <taxon>Glomerellales</taxon>
        <taxon>Glomerellaceae</taxon>
        <taxon>Colletotrichum</taxon>
        <taxon>Colletotrichum graminicola species complex</taxon>
    </lineage>
</organism>
<proteinExistence type="predicted"/>
<keyword evidence="1" id="KW-0732">Signal</keyword>
<evidence type="ECO:0000256" key="1">
    <source>
        <dbReference type="SAM" id="SignalP"/>
    </source>
</evidence>
<name>A0AAD9H2H0_9PEZI</name>
<evidence type="ECO:0000313" key="3">
    <source>
        <dbReference type="Proteomes" id="UP001232148"/>
    </source>
</evidence>